<name>A0A318ZW88_9EURO</name>
<dbReference type="AlphaFoldDB" id="A0A318ZW88"/>
<sequence length="225" mass="26733">GMRLAAKIYDPVYFNHRDYDCDPFRYLDLLYNQETAAYRHLHARGLGAWIPQYYGSYEMDIEHPGIGTRQVRLILMEYIEGVSLELRDPADFDVITQKRVMELIVKAESQFYAVDLRYEDLCMRNVIVHGLVGFDPNCQPRITFIDFSNAIISRTDSRKKGWTKACFLLPGVYISPILRWYRGYIPKKHDFTQWCVWNWNHWLCETFADDFEHITPEMVKWVPDD</sequence>
<gene>
    <name evidence="1" type="ORF">BP01DRAFT_261836</name>
</gene>
<evidence type="ECO:0000313" key="1">
    <source>
        <dbReference type="EMBL" id="PYH48603.1"/>
    </source>
</evidence>
<feature type="non-terminal residue" evidence="1">
    <location>
        <position position="225"/>
    </location>
</feature>
<evidence type="ECO:0008006" key="3">
    <source>
        <dbReference type="Google" id="ProtNLM"/>
    </source>
</evidence>
<organism evidence="1 2">
    <name type="scientific">Aspergillus saccharolyticus JOP 1030-1</name>
    <dbReference type="NCBI Taxonomy" id="1450539"/>
    <lineage>
        <taxon>Eukaryota</taxon>
        <taxon>Fungi</taxon>
        <taxon>Dikarya</taxon>
        <taxon>Ascomycota</taxon>
        <taxon>Pezizomycotina</taxon>
        <taxon>Eurotiomycetes</taxon>
        <taxon>Eurotiomycetidae</taxon>
        <taxon>Eurotiales</taxon>
        <taxon>Aspergillaceae</taxon>
        <taxon>Aspergillus</taxon>
        <taxon>Aspergillus subgen. Circumdati</taxon>
    </lineage>
</organism>
<dbReference type="GeneID" id="37072534"/>
<dbReference type="OrthoDB" id="4267316at2759"/>
<dbReference type="SUPFAM" id="SSF56112">
    <property type="entry name" value="Protein kinase-like (PK-like)"/>
    <property type="match status" value="1"/>
</dbReference>
<dbReference type="EMBL" id="KZ821221">
    <property type="protein sequence ID" value="PYH48603.1"/>
    <property type="molecule type" value="Genomic_DNA"/>
</dbReference>
<evidence type="ECO:0000313" key="2">
    <source>
        <dbReference type="Proteomes" id="UP000248349"/>
    </source>
</evidence>
<reference evidence="1 2" key="1">
    <citation type="submission" date="2016-12" db="EMBL/GenBank/DDBJ databases">
        <title>The genomes of Aspergillus section Nigri reveals drivers in fungal speciation.</title>
        <authorList>
            <consortium name="DOE Joint Genome Institute"/>
            <person name="Vesth T.C."/>
            <person name="Nybo J."/>
            <person name="Theobald S."/>
            <person name="Brandl J."/>
            <person name="Frisvad J.C."/>
            <person name="Nielsen K.F."/>
            <person name="Lyhne E.K."/>
            <person name="Kogle M.E."/>
            <person name="Kuo A."/>
            <person name="Riley R."/>
            <person name="Clum A."/>
            <person name="Nolan M."/>
            <person name="Lipzen A."/>
            <person name="Salamov A."/>
            <person name="Henrissat B."/>
            <person name="Wiebenga A."/>
            <person name="De Vries R.P."/>
            <person name="Grigoriev I.V."/>
            <person name="Mortensen U.H."/>
            <person name="Andersen M.R."/>
            <person name="Baker S.E."/>
        </authorList>
    </citation>
    <scope>NUCLEOTIDE SEQUENCE [LARGE SCALE GENOMIC DNA]</scope>
    <source>
        <strain evidence="1 2">JOP 1030-1</strain>
    </source>
</reference>
<protein>
    <recommendedName>
        <fullName evidence="3">Protein kinase domain-containing protein</fullName>
    </recommendedName>
</protein>
<accession>A0A318ZW88</accession>
<feature type="non-terminal residue" evidence="1">
    <location>
        <position position="1"/>
    </location>
</feature>
<dbReference type="RefSeq" id="XP_025434585.1">
    <property type="nucleotide sequence ID" value="XM_025571306.1"/>
</dbReference>
<proteinExistence type="predicted"/>
<keyword evidence="2" id="KW-1185">Reference proteome</keyword>
<dbReference type="Proteomes" id="UP000248349">
    <property type="component" value="Unassembled WGS sequence"/>
</dbReference>
<dbReference type="InterPro" id="IPR011009">
    <property type="entry name" value="Kinase-like_dom_sf"/>
</dbReference>